<comment type="pathway">
    <text evidence="9">Protein modification; lipoprotein biosynthesis (signal peptide cleavage).</text>
</comment>
<feature type="transmembrane region" description="Helical" evidence="9">
    <location>
        <begin position="137"/>
        <end position="158"/>
    </location>
</feature>
<dbReference type="GO" id="GO:0005886">
    <property type="term" value="C:plasma membrane"/>
    <property type="evidence" value="ECO:0007669"/>
    <property type="project" value="UniProtKB-SubCell"/>
</dbReference>
<dbReference type="GO" id="GO:0004190">
    <property type="term" value="F:aspartic-type endopeptidase activity"/>
    <property type="evidence" value="ECO:0007669"/>
    <property type="project" value="UniProtKB-UniRule"/>
</dbReference>
<keyword evidence="5 9" id="KW-0064">Aspartyl protease</keyword>
<comment type="similarity">
    <text evidence="1 9 11">Belongs to the peptidase A8 family.</text>
</comment>
<comment type="subcellular location">
    <subcellularLocation>
        <location evidence="9">Cell membrane</location>
        <topology evidence="9">Multi-pass membrane protein</topology>
    </subcellularLocation>
</comment>
<organism evidence="12 13">
    <name type="scientific">Limosilactobacillus mucosae DSM 13345</name>
    <dbReference type="NCBI Taxonomy" id="1423771"/>
    <lineage>
        <taxon>Bacteria</taxon>
        <taxon>Bacillati</taxon>
        <taxon>Bacillota</taxon>
        <taxon>Bacilli</taxon>
        <taxon>Lactobacillales</taxon>
        <taxon>Lactobacillaceae</taxon>
        <taxon>Limosilactobacillus</taxon>
    </lineage>
</organism>
<evidence type="ECO:0000256" key="4">
    <source>
        <dbReference type="ARBA" id="ARBA00022692"/>
    </source>
</evidence>
<accession>A0A0R1P3I8</accession>
<feature type="transmembrane region" description="Helical" evidence="9">
    <location>
        <begin position="100"/>
        <end position="117"/>
    </location>
</feature>
<sequence>MNMNKTEKNQLKKQSLLPWSLILIVGLIIVDQIVKHWVTSNIPLNGSRTFIPGLLDLDNLHNTGAAWSMLEGRQWFFAVITVIAIIVVAYLMWKNRRSAWMMTGLSLIMAGAVGNFIDRLSQGYVVDMFALRNVNFPVFNVADACLTVGVFIMLIVVLKEDDHK</sequence>
<protein>
    <recommendedName>
        <fullName evidence="9">Lipoprotein signal peptidase</fullName>
        <ecNumber evidence="9">3.4.23.36</ecNumber>
    </recommendedName>
    <alternativeName>
        <fullName evidence="9">Prolipoprotein signal peptidase</fullName>
    </alternativeName>
    <alternativeName>
        <fullName evidence="9">Signal peptidase II</fullName>
        <shortName evidence="9">SPase II</shortName>
    </alternativeName>
</protein>
<dbReference type="PRINTS" id="PR00781">
    <property type="entry name" value="LIPOSIGPTASE"/>
</dbReference>
<evidence type="ECO:0000256" key="2">
    <source>
        <dbReference type="ARBA" id="ARBA00022475"/>
    </source>
</evidence>
<dbReference type="AlphaFoldDB" id="A0A0R1P3I8"/>
<dbReference type="HAMAP" id="MF_00161">
    <property type="entry name" value="LspA"/>
    <property type="match status" value="1"/>
</dbReference>
<feature type="active site" evidence="9">
    <location>
        <position position="127"/>
    </location>
</feature>
<comment type="catalytic activity">
    <reaction evidence="9 10">
        <text>Release of signal peptides from bacterial membrane prolipoproteins. Hydrolyzes -Xaa-Yaa-Zaa-|-(S,diacylglyceryl)Cys-, in which Xaa is hydrophobic (preferably Leu), and Yaa (Ala or Ser) and Zaa (Gly or Ala) have small, neutral side chains.</text>
        <dbReference type="EC" id="3.4.23.36"/>
    </reaction>
</comment>
<evidence type="ECO:0000256" key="3">
    <source>
        <dbReference type="ARBA" id="ARBA00022670"/>
    </source>
</evidence>
<dbReference type="EMBL" id="AZEQ01000003">
    <property type="protein sequence ID" value="KRL26684.1"/>
    <property type="molecule type" value="Genomic_DNA"/>
</dbReference>
<evidence type="ECO:0000256" key="11">
    <source>
        <dbReference type="RuleBase" id="RU004181"/>
    </source>
</evidence>
<dbReference type="UniPathway" id="UPA00665"/>
<evidence type="ECO:0000313" key="13">
    <source>
        <dbReference type="Proteomes" id="UP000050901"/>
    </source>
</evidence>
<comment type="caution">
    <text evidence="12">The sequence shown here is derived from an EMBL/GenBank/DDBJ whole genome shotgun (WGS) entry which is preliminary data.</text>
</comment>
<evidence type="ECO:0000256" key="7">
    <source>
        <dbReference type="ARBA" id="ARBA00022989"/>
    </source>
</evidence>
<dbReference type="PROSITE" id="PS00855">
    <property type="entry name" value="SPASE_II"/>
    <property type="match status" value="1"/>
</dbReference>
<keyword evidence="8 9" id="KW-0472">Membrane</keyword>
<name>A0A0R1P3I8_LIMMU</name>
<evidence type="ECO:0000256" key="9">
    <source>
        <dbReference type="HAMAP-Rule" id="MF_00161"/>
    </source>
</evidence>
<feature type="active site" evidence="9">
    <location>
        <position position="143"/>
    </location>
</feature>
<evidence type="ECO:0000256" key="1">
    <source>
        <dbReference type="ARBA" id="ARBA00006139"/>
    </source>
</evidence>
<evidence type="ECO:0000313" key="12">
    <source>
        <dbReference type="EMBL" id="KRL26684.1"/>
    </source>
</evidence>
<dbReference type="InterPro" id="IPR001872">
    <property type="entry name" value="Peptidase_A8"/>
</dbReference>
<dbReference type="NCBIfam" id="TIGR00077">
    <property type="entry name" value="lspA"/>
    <property type="match status" value="1"/>
</dbReference>
<evidence type="ECO:0000256" key="5">
    <source>
        <dbReference type="ARBA" id="ARBA00022750"/>
    </source>
</evidence>
<keyword evidence="3 9" id="KW-0645">Protease</keyword>
<dbReference type="Proteomes" id="UP000050901">
    <property type="component" value="Unassembled WGS sequence"/>
</dbReference>
<dbReference type="PATRIC" id="fig|1423771.3.peg.1361"/>
<keyword evidence="4 9" id="KW-0812">Transmembrane</keyword>
<evidence type="ECO:0000256" key="10">
    <source>
        <dbReference type="RuleBase" id="RU000594"/>
    </source>
</evidence>
<keyword evidence="6 9" id="KW-0378">Hydrolase</keyword>
<dbReference type="PANTHER" id="PTHR33695">
    <property type="entry name" value="LIPOPROTEIN SIGNAL PEPTIDASE"/>
    <property type="match status" value="1"/>
</dbReference>
<feature type="transmembrane region" description="Helical" evidence="9">
    <location>
        <begin position="75"/>
        <end position="93"/>
    </location>
</feature>
<dbReference type="Pfam" id="PF01252">
    <property type="entry name" value="Peptidase_A8"/>
    <property type="match status" value="1"/>
</dbReference>
<evidence type="ECO:0000256" key="8">
    <source>
        <dbReference type="ARBA" id="ARBA00023136"/>
    </source>
</evidence>
<dbReference type="EC" id="3.4.23.36" evidence="9"/>
<proteinExistence type="inferred from homology"/>
<dbReference type="GO" id="GO:0006508">
    <property type="term" value="P:proteolysis"/>
    <property type="evidence" value="ECO:0007669"/>
    <property type="project" value="UniProtKB-KW"/>
</dbReference>
<keyword evidence="7 9" id="KW-1133">Transmembrane helix</keyword>
<gene>
    <name evidence="9" type="primary">lspA</name>
    <name evidence="12" type="ORF">FC47_GL001350</name>
</gene>
<evidence type="ECO:0000256" key="6">
    <source>
        <dbReference type="ARBA" id="ARBA00022801"/>
    </source>
</evidence>
<dbReference type="PANTHER" id="PTHR33695:SF1">
    <property type="entry name" value="LIPOPROTEIN SIGNAL PEPTIDASE"/>
    <property type="match status" value="1"/>
</dbReference>
<keyword evidence="2 9" id="KW-1003">Cell membrane</keyword>
<feature type="transmembrane region" description="Helical" evidence="9">
    <location>
        <begin position="16"/>
        <end position="34"/>
    </location>
</feature>
<reference evidence="12 13" key="1">
    <citation type="journal article" date="2015" name="Genome Announc.">
        <title>Expanding the biotechnology potential of lactobacilli through comparative genomics of 213 strains and associated genera.</title>
        <authorList>
            <person name="Sun Z."/>
            <person name="Harris H.M."/>
            <person name="McCann A."/>
            <person name="Guo C."/>
            <person name="Argimon S."/>
            <person name="Zhang W."/>
            <person name="Yang X."/>
            <person name="Jeffery I.B."/>
            <person name="Cooney J.C."/>
            <person name="Kagawa T.F."/>
            <person name="Liu W."/>
            <person name="Song Y."/>
            <person name="Salvetti E."/>
            <person name="Wrobel A."/>
            <person name="Rasinkangas P."/>
            <person name="Parkhill J."/>
            <person name="Rea M.C."/>
            <person name="O'Sullivan O."/>
            <person name="Ritari J."/>
            <person name="Douillard F.P."/>
            <person name="Paul Ross R."/>
            <person name="Yang R."/>
            <person name="Briner A.E."/>
            <person name="Felis G.E."/>
            <person name="de Vos W.M."/>
            <person name="Barrangou R."/>
            <person name="Klaenhammer T.R."/>
            <person name="Caufield P.W."/>
            <person name="Cui Y."/>
            <person name="Zhang H."/>
            <person name="O'Toole P.W."/>
        </authorList>
    </citation>
    <scope>NUCLEOTIDE SEQUENCE [LARGE SCALE GENOMIC DNA]</scope>
    <source>
        <strain evidence="12 13">DSM 13345</strain>
    </source>
</reference>
<comment type="function">
    <text evidence="9 10">This protein specifically catalyzes the removal of signal peptides from prolipoproteins.</text>
</comment>